<dbReference type="RefSeq" id="WP_143124769.1">
    <property type="nucleotide sequence ID" value="NZ_VJMG01000019.1"/>
</dbReference>
<gene>
    <name evidence="2" type="ORF">FNA46_08485</name>
</gene>
<comment type="caution">
    <text evidence="2">The sequence shown here is derived from an EMBL/GenBank/DDBJ whole genome shotgun (WGS) entry which is preliminary data.</text>
</comment>
<dbReference type="EMBL" id="VJMG01000019">
    <property type="protein sequence ID" value="TRL39580.1"/>
    <property type="molecule type" value="Genomic_DNA"/>
</dbReference>
<dbReference type="InterPro" id="IPR011990">
    <property type="entry name" value="TPR-like_helical_dom_sf"/>
</dbReference>
<dbReference type="PROSITE" id="PS50005">
    <property type="entry name" value="TPR"/>
    <property type="match status" value="1"/>
</dbReference>
<accession>A0A549TCK3</accession>
<dbReference type="InterPro" id="IPR019734">
    <property type="entry name" value="TPR_rpt"/>
</dbReference>
<keyword evidence="1" id="KW-0802">TPR repeat</keyword>
<evidence type="ECO:0000313" key="3">
    <source>
        <dbReference type="Proteomes" id="UP000316801"/>
    </source>
</evidence>
<dbReference type="Proteomes" id="UP000316801">
    <property type="component" value="Unassembled WGS sequence"/>
</dbReference>
<proteinExistence type="predicted"/>
<sequence length="340" mass="38552">MAAVVLELDEDGARFRHGAEEREADGQLDTLLDQRASGSLSEKKFHLALADLVEHYPNYIDGHAHLGFVMLEQGKAKQALDACERGLGIGLAAIPRTYRGLIEWSWLENRPFLRAAHGVALCYQKLGRRDQAIEILEHMLRWNPSDNQGIRYLIGSECLRSGNEKKAQKIFKQEADSYPPYRYEAALVEIMSGKMVEAATILRRAFIENPYIAEILTGTRSPLPMAIWHGSNLSEPETAEAYAEHYDALWRSTPEAVAFLRWLHTHPKVMRERADIFAIKEALLWEQGSEKRSALGAQEEVLMAAIDDKLSKAIVIGRRDRRGQFVKPWLYPQLQPCYGV</sequence>
<evidence type="ECO:0000313" key="2">
    <source>
        <dbReference type="EMBL" id="TRL39580.1"/>
    </source>
</evidence>
<protein>
    <submittedName>
        <fullName evidence="2">Uncharacterized protein</fullName>
    </submittedName>
</protein>
<dbReference type="AlphaFoldDB" id="A0A549TCK3"/>
<evidence type="ECO:0000256" key="1">
    <source>
        <dbReference type="PROSITE-ProRule" id="PRU00339"/>
    </source>
</evidence>
<dbReference type="Pfam" id="PF04910">
    <property type="entry name" value="Tcf25"/>
    <property type="match status" value="1"/>
</dbReference>
<keyword evidence="3" id="KW-1185">Reference proteome</keyword>
<reference evidence="2 3" key="1">
    <citation type="submission" date="2019-07" db="EMBL/GenBank/DDBJ databases">
        <title>Ln-dependent methylotrophs.</title>
        <authorList>
            <person name="Tani A."/>
        </authorList>
    </citation>
    <scope>NUCLEOTIDE SEQUENCE [LARGE SCALE GENOMIC DNA]</scope>
    <source>
        <strain evidence="2 3">SM12</strain>
    </source>
</reference>
<dbReference type="InterPro" id="IPR006994">
    <property type="entry name" value="TCF25/Rqc1"/>
</dbReference>
<organism evidence="2 3">
    <name type="scientific">Rhizobium straminoryzae</name>
    <dbReference type="NCBI Taxonomy" id="1387186"/>
    <lineage>
        <taxon>Bacteria</taxon>
        <taxon>Pseudomonadati</taxon>
        <taxon>Pseudomonadota</taxon>
        <taxon>Alphaproteobacteria</taxon>
        <taxon>Hyphomicrobiales</taxon>
        <taxon>Rhizobiaceae</taxon>
        <taxon>Rhizobium/Agrobacterium group</taxon>
        <taxon>Rhizobium</taxon>
    </lineage>
</organism>
<dbReference type="Gene3D" id="1.25.40.10">
    <property type="entry name" value="Tetratricopeptide repeat domain"/>
    <property type="match status" value="1"/>
</dbReference>
<feature type="repeat" description="TPR" evidence="1">
    <location>
        <begin position="113"/>
        <end position="146"/>
    </location>
</feature>
<dbReference type="SUPFAM" id="SSF48452">
    <property type="entry name" value="TPR-like"/>
    <property type="match status" value="1"/>
</dbReference>
<name>A0A549TCK3_9HYPH</name>